<evidence type="ECO:0000256" key="2">
    <source>
        <dbReference type="SAM" id="Phobius"/>
    </source>
</evidence>
<dbReference type="InterPro" id="IPR000873">
    <property type="entry name" value="AMP-dep_synth/lig_dom"/>
</dbReference>
<dbReference type="PATRIC" id="fig|1635277.3.peg.1021"/>
<dbReference type="SUPFAM" id="SSF56801">
    <property type="entry name" value="Acetyl-CoA synthetase-like"/>
    <property type="match status" value="1"/>
</dbReference>
<sequence length="621" mass="72318">MEKILNSKSLIEMLENSIERYPQRIIQSYRKDNSIVKVTYKEFFEKVKRVSSALRKLGVKKGTKVLLISDNRYEWLISDIALLFIGAVDVPRSSSSPESELNFIAKHSDSEFSIIEDEKLYEPIKDIIRKENVIVFNQSQNFINFSELLKDDGSEFKRETIDGEDLATIIYTSGTTGNPKGVMLSHKNFMHNVSTITPLIKFKTFGREQDVALSILPVWHIFERTFEYVCIAGGAKIFYSNVKNFSRDLIEIRPTIMSAVPRIWEHIYRKIIDRMKSEKLFKKTLFYIFLKIREKHLYSYRVLTKRDTQLYEEGYKKRFLKIITSLFIFPLLLVPSFLAYFIFEPIRDNLGGRLRGAFTGGGMIPKYIDNFFNTVGITLLNAYGMTEASPGISSRRFDYNFLFTAGIPFDRTQISLRDENGKIVKKGKKGIIYVKGEQVMKGYYKNEEETKKVLTKDGWLNTGDIGFLTKNNNLIILGRAKDTIVLLGGENVEPDRIEEKLEENEFISHAVVVGDDEKDLAALIFIEEEKLKNLISELKLDIKDLKDTVENIKVKEFFKNFVEENVNRSKNFHPFESIKNFTIIPEKLQIGKEITETLKKRRKLIIEKYRSRVEEMYRKRR</sequence>
<keyword evidence="4" id="KW-0436">Ligase</keyword>
<dbReference type="InterPro" id="IPR020845">
    <property type="entry name" value="AMP-binding_CS"/>
</dbReference>
<keyword evidence="2" id="KW-0472">Membrane</keyword>
<keyword evidence="1" id="KW-0175">Coiled coil</keyword>
<evidence type="ECO:0000256" key="1">
    <source>
        <dbReference type="SAM" id="Coils"/>
    </source>
</evidence>
<dbReference type="Gene3D" id="3.40.50.12780">
    <property type="entry name" value="N-terminal domain of ligase-like"/>
    <property type="match status" value="2"/>
</dbReference>
<evidence type="ECO:0000313" key="5">
    <source>
        <dbReference type="Proteomes" id="UP000053467"/>
    </source>
</evidence>
<dbReference type="PROSITE" id="PS00455">
    <property type="entry name" value="AMP_BINDING"/>
    <property type="match status" value="1"/>
</dbReference>
<name>A0A101I2I9_UNCT6</name>
<protein>
    <submittedName>
        <fullName evidence="4">AMP-dependent synthetase and ligase</fullName>
    </submittedName>
</protein>
<dbReference type="Pfam" id="PF23562">
    <property type="entry name" value="AMP-binding_C_3"/>
    <property type="match status" value="1"/>
</dbReference>
<proteinExistence type="predicted"/>
<dbReference type="PRINTS" id="PR00154">
    <property type="entry name" value="AMPBINDING"/>
</dbReference>
<dbReference type="Proteomes" id="UP000053467">
    <property type="component" value="Unassembled WGS sequence"/>
</dbReference>
<organism evidence="4 5">
    <name type="scientific">candidate division TA06 bacterium 34_109</name>
    <dbReference type="NCBI Taxonomy" id="1635277"/>
    <lineage>
        <taxon>Bacteria</taxon>
        <taxon>Bacteria division TA06</taxon>
    </lineage>
</organism>
<dbReference type="PANTHER" id="PTHR43813:SF1">
    <property type="entry name" value="ACYL-ACTIVATING ENZYME 16, CHLOROPLASTIC-RELATED"/>
    <property type="match status" value="1"/>
</dbReference>
<comment type="caution">
    <text evidence="4">The sequence shown here is derived from an EMBL/GenBank/DDBJ whole genome shotgun (WGS) entry which is preliminary data.</text>
</comment>
<keyword evidence="2" id="KW-0812">Transmembrane</keyword>
<evidence type="ECO:0000259" key="3">
    <source>
        <dbReference type="Pfam" id="PF00501"/>
    </source>
</evidence>
<dbReference type="InterPro" id="IPR020459">
    <property type="entry name" value="AMP-binding"/>
</dbReference>
<feature type="transmembrane region" description="Helical" evidence="2">
    <location>
        <begin position="319"/>
        <end position="343"/>
    </location>
</feature>
<dbReference type="AlphaFoldDB" id="A0A101I2I9"/>
<reference evidence="5" key="1">
    <citation type="journal article" date="2015" name="MBio">
        <title>Genome-Resolved Metagenomic Analysis Reveals Roles for Candidate Phyla and Other Microbial Community Members in Biogeochemical Transformations in Oil Reservoirs.</title>
        <authorList>
            <person name="Hu P."/>
            <person name="Tom L."/>
            <person name="Singh A."/>
            <person name="Thomas B.C."/>
            <person name="Baker B.J."/>
            <person name="Piceno Y.M."/>
            <person name="Andersen G.L."/>
            <person name="Banfield J.F."/>
        </authorList>
    </citation>
    <scope>NUCLEOTIDE SEQUENCE [LARGE SCALE GENOMIC DNA]</scope>
</reference>
<dbReference type="Pfam" id="PF00501">
    <property type="entry name" value="AMP-binding"/>
    <property type="match status" value="1"/>
</dbReference>
<dbReference type="InterPro" id="IPR052987">
    <property type="entry name" value="Chloroplast_AMP-bd_Enzymes"/>
</dbReference>
<feature type="domain" description="AMP-dependent synthetase/ligase" evidence="3">
    <location>
        <begin position="15"/>
        <end position="444"/>
    </location>
</feature>
<dbReference type="PANTHER" id="PTHR43813">
    <property type="entry name" value="ACYL-ACTIVATING ENZYME 16, CHLOROPLASTIC-RELATED"/>
    <property type="match status" value="1"/>
</dbReference>
<dbReference type="EMBL" id="LGGX01000008">
    <property type="protein sequence ID" value="KUK87058.1"/>
    <property type="molecule type" value="Genomic_DNA"/>
</dbReference>
<accession>A0A101I2I9</accession>
<dbReference type="InterPro" id="IPR042099">
    <property type="entry name" value="ANL_N_sf"/>
</dbReference>
<dbReference type="GO" id="GO:0016874">
    <property type="term" value="F:ligase activity"/>
    <property type="evidence" value="ECO:0007669"/>
    <property type="project" value="UniProtKB-KW"/>
</dbReference>
<gene>
    <name evidence="4" type="ORF">XE03_1008</name>
</gene>
<evidence type="ECO:0000313" key="4">
    <source>
        <dbReference type="EMBL" id="KUK87058.1"/>
    </source>
</evidence>
<feature type="coiled-coil region" evidence="1">
    <location>
        <begin position="528"/>
        <end position="555"/>
    </location>
</feature>
<keyword evidence="2" id="KW-1133">Transmembrane helix</keyword>